<feature type="coiled-coil region" evidence="6">
    <location>
        <begin position="437"/>
        <end position="498"/>
    </location>
</feature>
<gene>
    <name evidence="9" type="ORF">BGE01nite_26730</name>
</gene>
<dbReference type="InterPro" id="IPR011009">
    <property type="entry name" value="Kinase-like_dom_sf"/>
</dbReference>
<keyword evidence="3" id="KW-0418">Kinase</keyword>
<feature type="transmembrane region" description="Helical" evidence="7">
    <location>
        <begin position="393"/>
        <end position="415"/>
    </location>
</feature>
<keyword evidence="7" id="KW-1133">Transmembrane helix</keyword>
<proteinExistence type="predicted"/>
<name>A0A512M9I1_9BACT</name>
<dbReference type="Pfam" id="PF00069">
    <property type="entry name" value="Pkinase"/>
    <property type="match status" value="1"/>
</dbReference>
<keyword evidence="10" id="KW-1185">Reference proteome</keyword>
<dbReference type="PROSITE" id="PS00107">
    <property type="entry name" value="PROTEIN_KINASE_ATP"/>
    <property type="match status" value="1"/>
</dbReference>
<keyword evidence="7" id="KW-0472">Membrane</keyword>
<evidence type="ECO:0000256" key="3">
    <source>
        <dbReference type="ARBA" id="ARBA00022777"/>
    </source>
</evidence>
<keyword evidence="2 5" id="KW-0547">Nucleotide-binding</keyword>
<evidence type="ECO:0000259" key="8">
    <source>
        <dbReference type="PROSITE" id="PS50011"/>
    </source>
</evidence>
<dbReference type="Gene3D" id="1.25.40.10">
    <property type="entry name" value="Tetratricopeptide repeat domain"/>
    <property type="match status" value="2"/>
</dbReference>
<dbReference type="EMBL" id="BKAG01000017">
    <property type="protein sequence ID" value="GEP43382.1"/>
    <property type="molecule type" value="Genomic_DNA"/>
</dbReference>
<dbReference type="CDD" id="cd14014">
    <property type="entry name" value="STKc_PknB_like"/>
    <property type="match status" value="1"/>
</dbReference>
<dbReference type="GO" id="GO:0004674">
    <property type="term" value="F:protein serine/threonine kinase activity"/>
    <property type="evidence" value="ECO:0007669"/>
    <property type="project" value="TreeGrafter"/>
</dbReference>
<dbReference type="PROSITE" id="PS00108">
    <property type="entry name" value="PROTEIN_KINASE_ST"/>
    <property type="match status" value="1"/>
</dbReference>
<feature type="binding site" evidence="5">
    <location>
        <position position="96"/>
    </location>
    <ligand>
        <name>ATP</name>
        <dbReference type="ChEBI" id="CHEBI:30616"/>
    </ligand>
</feature>
<evidence type="ECO:0000256" key="6">
    <source>
        <dbReference type="SAM" id="Coils"/>
    </source>
</evidence>
<organism evidence="9 10">
    <name type="scientific">Brevifollis gellanilyticus</name>
    <dbReference type="NCBI Taxonomy" id="748831"/>
    <lineage>
        <taxon>Bacteria</taxon>
        <taxon>Pseudomonadati</taxon>
        <taxon>Verrucomicrobiota</taxon>
        <taxon>Verrucomicrobiia</taxon>
        <taxon>Verrucomicrobiales</taxon>
        <taxon>Verrucomicrobiaceae</taxon>
    </lineage>
</organism>
<dbReference type="InterPro" id="IPR017441">
    <property type="entry name" value="Protein_kinase_ATP_BS"/>
</dbReference>
<keyword evidence="6" id="KW-0175">Coiled coil</keyword>
<dbReference type="InterPro" id="IPR000719">
    <property type="entry name" value="Prot_kinase_dom"/>
</dbReference>
<evidence type="ECO:0000313" key="10">
    <source>
        <dbReference type="Proteomes" id="UP000321577"/>
    </source>
</evidence>
<protein>
    <recommendedName>
        <fullName evidence="8">Protein kinase domain-containing protein</fullName>
    </recommendedName>
</protein>
<dbReference type="SMART" id="SM00220">
    <property type="entry name" value="S_TKc"/>
    <property type="match status" value="1"/>
</dbReference>
<dbReference type="Gene3D" id="3.30.200.20">
    <property type="entry name" value="Phosphorylase Kinase, domain 1"/>
    <property type="match status" value="1"/>
</dbReference>
<dbReference type="SMART" id="SM00028">
    <property type="entry name" value="TPR"/>
    <property type="match status" value="3"/>
</dbReference>
<evidence type="ECO:0000313" key="9">
    <source>
        <dbReference type="EMBL" id="GEP43382.1"/>
    </source>
</evidence>
<dbReference type="InterPro" id="IPR019734">
    <property type="entry name" value="TPR_rpt"/>
</dbReference>
<dbReference type="SUPFAM" id="SSF48452">
    <property type="entry name" value="TPR-like"/>
    <property type="match status" value="1"/>
</dbReference>
<reference evidence="9 10" key="1">
    <citation type="submission" date="2019-07" db="EMBL/GenBank/DDBJ databases">
        <title>Whole genome shotgun sequence of Brevifollis gellanilyticus NBRC 108608.</title>
        <authorList>
            <person name="Hosoyama A."/>
            <person name="Uohara A."/>
            <person name="Ohji S."/>
            <person name="Ichikawa N."/>
        </authorList>
    </citation>
    <scope>NUCLEOTIDE SEQUENCE [LARGE SCALE GENOMIC DNA]</scope>
    <source>
        <strain evidence="9 10">NBRC 108608</strain>
    </source>
</reference>
<evidence type="ECO:0000256" key="1">
    <source>
        <dbReference type="ARBA" id="ARBA00022679"/>
    </source>
</evidence>
<dbReference type="RefSeq" id="WP_146850959.1">
    <property type="nucleotide sequence ID" value="NZ_BKAG01000017.1"/>
</dbReference>
<dbReference type="PANTHER" id="PTHR43289">
    <property type="entry name" value="MITOGEN-ACTIVATED PROTEIN KINASE KINASE KINASE 20-RELATED"/>
    <property type="match status" value="1"/>
</dbReference>
<evidence type="ECO:0000256" key="7">
    <source>
        <dbReference type="SAM" id="Phobius"/>
    </source>
</evidence>
<comment type="caution">
    <text evidence="9">The sequence shown here is derived from an EMBL/GenBank/DDBJ whole genome shotgun (WGS) entry which is preliminary data.</text>
</comment>
<dbReference type="InterPro" id="IPR008271">
    <property type="entry name" value="Ser/Thr_kinase_AS"/>
</dbReference>
<dbReference type="PANTHER" id="PTHR43289:SF6">
    <property type="entry name" value="SERINE_THREONINE-PROTEIN KINASE NEKL-3"/>
    <property type="match status" value="1"/>
</dbReference>
<evidence type="ECO:0000256" key="2">
    <source>
        <dbReference type="ARBA" id="ARBA00022741"/>
    </source>
</evidence>
<keyword evidence="1" id="KW-0808">Transferase</keyword>
<dbReference type="AlphaFoldDB" id="A0A512M9I1"/>
<feature type="domain" description="Protein kinase" evidence="8">
    <location>
        <begin position="66"/>
        <end position="367"/>
    </location>
</feature>
<keyword evidence="7" id="KW-0812">Transmembrane</keyword>
<dbReference type="PROSITE" id="PS50011">
    <property type="entry name" value="PROTEIN_KINASE_DOM"/>
    <property type="match status" value="1"/>
</dbReference>
<evidence type="ECO:0000256" key="4">
    <source>
        <dbReference type="ARBA" id="ARBA00022840"/>
    </source>
</evidence>
<keyword evidence="4 5" id="KW-0067">ATP-binding</keyword>
<sequence length="895" mass="99377">MDEDTFTTRIIPKTPAPVEKDAAALFGIGLEDELPMDDDSTIIVSKPTPTVMPRLSEGPGDYIGRYCLVKKLGEGGFGFVWKAEQYEPIRREVALKVIKAGMDSQEIIARFDTERQALALMDHPNIARVLDAGATDSGRPYFVMELVKGPPITDYCNEKRLTLRQRLELFIPICQAVQHAHQKSILHRDLKPSNILVSEIDERPVPMVIDFGIAKALGTNGTDQFSKDMIQTQAGVIIGTPQYMSPEQAGLNNLDVDTRSDIYSLGVILYELLTDETPLPMDVARRSPIDEVLRHIREEEAKRPSSRLIHVTEKSRTTAQMRHTQVPRLTQALKRDLDWIVLRALEKDRDRRYDTATSLMLDIQRYLNDEPVSATPPSMAYRFIKMVRRHRKMVAAAALIVLSLVLGLAGTTYALQREKEALGREAVQRQAADAARVQAEESQKQEAAARLVAEQRRLEAEKARAAESQERARAMASAEAERQAKEKAEALIEDMLIDLRGKLVPLGRTALLASVAESAEKYFADLPEGSLTDAQWRQRAMIGEFRGMIDLSRGDEKSAQTKFDSAFTILSRRVQEKPQEADRLRDLAVASQGVGVAYEERGLLPAARRMFTQQLELLEKMRSMPARGQLVTHDLAVAHAAMARIEAHEEHWEEARQHVEKSLALYATDLAAAPSNAMLQRDYATALEQQAQIEKKNGDKPGALKSLDQALDLRRRVVAAGGQDHGYQRQLGVTLERLADAMQDSGKNSEAQEHLKERLQIATSLAKGDPLDATLQTDLLSAHEHLALSFESEKNWSDALPHRLAVVQMSRDKARSDPNDVEALAAVVEAQHHLAHVLLSSGDAAQIPAATKTLDQAHAILEQLDQAGHGKVVKPAVRESIQQAREGLAKLKGKG</sequence>
<dbReference type="Gene3D" id="1.10.510.10">
    <property type="entry name" value="Transferase(Phosphotransferase) domain 1"/>
    <property type="match status" value="1"/>
</dbReference>
<dbReference type="SUPFAM" id="SSF56112">
    <property type="entry name" value="Protein kinase-like (PK-like)"/>
    <property type="match status" value="1"/>
</dbReference>
<dbReference type="GO" id="GO:0005524">
    <property type="term" value="F:ATP binding"/>
    <property type="evidence" value="ECO:0007669"/>
    <property type="project" value="UniProtKB-UniRule"/>
</dbReference>
<evidence type="ECO:0000256" key="5">
    <source>
        <dbReference type="PROSITE-ProRule" id="PRU10141"/>
    </source>
</evidence>
<accession>A0A512M9I1</accession>
<dbReference type="InterPro" id="IPR011990">
    <property type="entry name" value="TPR-like_helical_dom_sf"/>
</dbReference>
<dbReference type="Proteomes" id="UP000321577">
    <property type="component" value="Unassembled WGS sequence"/>
</dbReference>
<dbReference type="OrthoDB" id="8532199at2"/>